<accession>A0ABM4YVC9</accession>
<reference evidence="3" key="1">
    <citation type="submission" date="2025-08" db="UniProtKB">
        <authorList>
            <consortium name="RefSeq"/>
        </authorList>
    </citation>
    <scope>IDENTIFICATION</scope>
    <source>
        <tissue evidence="3">Cell line</tissue>
    </source>
</reference>
<organism evidence="2 3">
    <name type="scientific">Vulpes vulpes</name>
    <name type="common">Red fox</name>
    <dbReference type="NCBI Taxonomy" id="9627"/>
    <lineage>
        <taxon>Eukaryota</taxon>
        <taxon>Metazoa</taxon>
        <taxon>Chordata</taxon>
        <taxon>Craniata</taxon>
        <taxon>Vertebrata</taxon>
        <taxon>Euteleostomi</taxon>
        <taxon>Mammalia</taxon>
        <taxon>Eutheria</taxon>
        <taxon>Laurasiatheria</taxon>
        <taxon>Carnivora</taxon>
        <taxon>Caniformia</taxon>
        <taxon>Canidae</taxon>
        <taxon>Vulpes</taxon>
    </lineage>
</organism>
<dbReference type="Proteomes" id="UP001652641">
    <property type="component" value="Chromosome 15"/>
</dbReference>
<evidence type="ECO:0000313" key="3">
    <source>
        <dbReference type="RefSeq" id="XP_072594241.1"/>
    </source>
</evidence>
<protein>
    <submittedName>
        <fullName evidence="3">Uncharacterized protein C10orf143 homolog</fullName>
    </submittedName>
</protein>
<evidence type="ECO:0000313" key="2">
    <source>
        <dbReference type="Proteomes" id="UP001652641"/>
    </source>
</evidence>
<sequence length="424" mass="44759">MLPPPDRSNRARAAGGRGLRGLRAEAPPPRLAQARGGAGAGLPGGGAALLRAPPPTPHPPGSSRCSCGGADPAAGSPVEGASPVSPEWLGPGLSITRHLRLQRLKQQKHSQKSAGWRTPRPRLPSLPAHYSVQGPSPPQPRCTARPAQPSPAQLLHRPAACIQAPAQGSTHPEIPDYNSQKSAPQPARRRRLARCAIHQPPTTGRRLLTARHGQSRERGGGSSPSRSDAWSAGVAGRRRSRFFGELRRFSGRRVDGPALRGVTPGAEAPFCPEDSGVRSAGCCPRRQAQAAFAPPPVSHWLPRDTWGEGGVAIAARAGGLRPAGMRGPRTRAWGRMATVVPGCWRRRRAEELQVPGDAKRACRRGEAAGPEWGRAPVKLSAPVSCSGEGLPRVGIPQNGGRSWAQPCPRCMAGESGHLNHTENH</sequence>
<feature type="region of interest" description="Disordered" evidence="1">
    <location>
        <begin position="1"/>
        <end position="234"/>
    </location>
</feature>
<dbReference type="RefSeq" id="XP_072594241.1">
    <property type="nucleotide sequence ID" value="XM_072738140.1"/>
</dbReference>
<proteinExistence type="predicted"/>
<keyword evidence="2" id="KW-1185">Reference proteome</keyword>
<name>A0ABM4YVC9_VULVU</name>
<gene>
    <name evidence="3" type="primary">C15H10orf143</name>
</gene>
<feature type="compositionally biased region" description="Gly residues" evidence="1">
    <location>
        <begin position="36"/>
        <end position="47"/>
    </location>
</feature>
<feature type="compositionally biased region" description="Basic residues" evidence="1">
    <location>
        <begin position="97"/>
        <end position="111"/>
    </location>
</feature>
<evidence type="ECO:0000256" key="1">
    <source>
        <dbReference type="SAM" id="MobiDB-lite"/>
    </source>
</evidence>
<dbReference type="GeneID" id="140595581"/>